<dbReference type="RefSeq" id="WP_275595477.1">
    <property type="nucleotide sequence ID" value="NZ_CP102381.1"/>
</dbReference>
<comment type="similarity">
    <text evidence="1 4">Belongs to the bacterial flagellin family.</text>
</comment>
<evidence type="ECO:0000259" key="5">
    <source>
        <dbReference type="Pfam" id="PF00669"/>
    </source>
</evidence>
<evidence type="ECO:0000313" key="8">
    <source>
        <dbReference type="Proteomes" id="UP001222275"/>
    </source>
</evidence>
<organism evidence="7 8">
    <name type="scientific">Thiomicrorhabdus lithotrophica</name>
    <dbReference type="NCBI Taxonomy" id="2949997"/>
    <lineage>
        <taxon>Bacteria</taxon>
        <taxon>Pseudomonadati</taxon>
        <taxon>Pseudomonadota</taxon>
        <taxon>Gammaproteobacteria</taxon>
        <taxon>Thiotrichales</taxon>
        <taxon>Piscirickettsiaceae</taxon>
        <taxon>Thiomicrorhabdus</taxon>
    </lineage>
</organism>
<name>A0ABY8CFM3_9GAMM</name>
<accession>A0ABY8CFM3</accession>
<feature type="domain" description="Flagellin N-terminal" evidence="5">
    <location>
        <begin position="17"/>
        <end position="135"/>
    </location>
</feature>
<dbReference type="Gene3D" id="1.20.1330.10">
    <property type="entry name" value="f41 fragment of flagellin, N-terminal domain"/>
    <property type="match status" value="1"/>
</dbReference>
<proteinExistence type="inferred from homology"/>
<dbReference type="PANTHER" id="PTHR42792">
    <property type="entry name" value="FLAGELLIN"/>
    <property type="match status" value="1"/>
</dbReference>
<keyword evidence="3 4" id="KW-0975">Bacterial flagellum</keyword>
<keyword evidence="2 4" id="KW-0964">Secreted</keyword>
<dbReference type="SUPFAM" id="SSF64518">
    <property type="entry name" value="Phase 1 flagellin"/>
    <property type="match status" value="1"/>
</dbReference>
<protein>
    <recommendedName>
        <fullName evidence="4">Flagellin</fullName>
    </recommendedName>
</protein>
<feature type="domain" description="Flagellin C-terminal" evidence="6">
    <location>
        <begin position="179"/>
        <end position="261"/>
    </location>
</feature>
<evidence type="ECO:0000313" key="7">
    <source>
        <dbReference type="EMBL" id="WEJ63223.1"/>
    </source>
</evidence>
<keyword evidence="8" id="KW-1185">Reference proteome</keyword>
<dbReference type="PRINTS" id="PR00207">
    <property type="entry name" value="FLAGELLIN"/>
</dbReference>
<keyword evidence="7" id="KW-0966">Cell projection</keyword>
<dbReference type="InterPro" id="IPR046358">
    <property type="entry name" value="Flagellin_C"/>
</dbReference>
<keyword evidence="7" id="KW-0969">Cilium</keyword>
<dbReference type="PANTHER" id="PTHR42792:SF2">
    <property type="entry name" value="FLAGELLIN"/>
    <property type="match status" value="1"/>
</dbReference>
<dbReference type="InterPro" id="IPR001029">
    <property type="entry name" value="Flagellin_N"/>
</dbReference>
<dbReference type="Proteomes" id="UP001222275">
    <property type="component" value="Chromosome"/>
</dbReference>
<gene>
    <name evidence="7" type="ORF">NR989_02940</name>
</gene>
<dbReference type="EMBL" id="CP102381">
    <property type="protein sequence ID" value="WEJ63223.1"/>
    <property type="molecule type" value="Genomic_DNA"/>
</dbReference>
<evidence type="ECO:0000259" key="6">
    <source>
        <dbReference type="Pfam" id="PF00700"/>
    </source>
</evidence>
<comment type="function">
    <text evidence="4">Flagellin is the subunit protein which polymerizes to form the filaments of bacterial flagella.</text>
</comment>
<sequence length="263" mass="27644">MAITGYSPISSSLYNPNIDSVAQALTSGQRINQSADDAAGQAIVTSLSTQINTQDMATRNANDGISLLQTADGASESINASLQRMNELAVQASNGTLNASQRNILNLEFQQNLQGINQVAENSNFNNQNLLNDENSSLNIALGDSASQINLPNLTTDGLAISSLDISNPANAATALSGLSSAIEQLSTSRSEFGAQQNGLSSAVDNMQNQNINAYAARSQINDTNIARSLTEQVRLNVLQDSAIAMQAQGNQSRASVLQLLNS</sequence>
<evidence type="ECO:0000256" key="3">
    <source>
        <dbReference type="ARBA" id="ARBA00023143"/>
    </source>
</evidence>
<evidence type="ECO:0000256" key="2">
    <source>
        <dbReference type="ARBA" id="ARBA00022525"/>
    </source>
</evidence>
<evidence type="ECO:0000256" key="1">
    <source>
        <dbReference type="ARBA" id="ARBA00005709"/>
    </source>
</evidence>
<keyword evidence="7" id="KW-0282">Flagellum</keyword>
<reference evidence="7 8" key="1">
    <citation type="submission" date="2022-06" db="EMBL/GenBank/DDBJ databases">
        <title>Thiomicrohabdus sp. nov, an obligately chemolithoautotrophic, sulfur-oxidizing bacterium isolated from beach of Guanyin Mountain. Amoy.</title>
        <authorList>
            <person name="Zhu H."/>
        </authorList>
    </citation>
    <scope>NUCLEOTIDE SEQUENCE [LARGE SCALE GENOMIC DNA]</scope>
    <source>
        <strain evidence="7 8">XGS-01</strain>
    </source>
</reference>
<comment type="subcellular location">
    <subcellularLocation>
        <location evidence="4">Secreted</location>
    </subcellularLocation>
    <subcellularLocation>
        <location evidence="4">Bacterial flagellum</location>
    </subcellularLocation>
</comment>
<dbReference type="Pfam" id="PF00700">
    <property type="entry name" value="Flagellin_C"/>
    <property type="match status" value="1"/>
</dbReference>
<evidence type="ECO:0000256" key="4">
    <source>
        <dbReference type="RuleBase" id="RU362073"/>
    </source>
</evidence>
<dbReference type="Pfam" id="PF00669">
    <property type="entry name" value="Flagellin_N"/>
    <property type="match status" value="1"/>
</dbReference>
<dbReference type="InterPro" id="IPR001492">
    <property type="entry name" value="Flagellin"/>
</dbReference>